<dbReference type="EMBL" id="SOYY01000003">
    <property type="protein sequence ID" value="KAA0723996.1"/>
    <property type="molecule type" value="Genomic_DNA"/>
</dbReference>
<feature type="domain" description="Fucolectin tachylectin-4 pentraxin-1" evidence="8">
    <location>
        <begin position="305"/>
        <end position="448"/>
    </location>
</feature>
<evidence type="ECO:0000256" key="1">
    <source>
        <dbReference type="ARBA" id="ARBA00002219"/>
    </source>
</evidence>
<dbReference type="Pfam" id="PF22633">
    <property type="entry name" value="F5_F8_type_C_2"/>
    <property type="match status" value="3"/>
</dbReference>
<keyword evidence="5" id="KW-0430">Lectin</keyword>
<dbReference type="PANTHER" id="PTHR45713:SF11">
    <property type="entry name" value="FUCOLECTIN TACHYLECTIN-4 PENTRAXIN-1 DOMAIN-CONTAINING PROTEIN"/>
    <property type="match status" value="1"/>
</dbReference>
<comment type="caution">
    <text evidence="9">The sequence shown here is derived from an EMBL/GenBank/DDBJ whole genome shotgun (WGS) entry which is preliminary data.</text>
</comment>
<keyword evidence="4" id="KW-0479">Metal-binding</keyword>
<comment type="function">
    <text evidence="1">Acts as a defensive agent. Recognizes blood group fucosylated oligosaccharides including A, B, H and Lewis B-type antigens. Does not recognize Lewis A antigen and has low affinity for monovalent haptens.</text>
</comment>
<dbReference type="SMART" id="SM00607">
    <property type="entry name" value="FTP"/>
    <property type="match status" value="3"/>
</dbReference>
<dbReference type="GO" id="GO:0010185">
    <property type="term" value="P:regulation of cellular defense response"/>
    <property type="evidence" value="ECO:0007669"/>
    <property type="project" value="UniProtKB-ARBA"/>
</dbReference>
<dbReference type="InterPro" id="IPR051941">
    <property type="entry name" value="BG_Antigen-Binding_Lectin"/>
</dbReference>
<protein>
    <submittedName>
        <fullName evidence="9">Fucolectin-4</fullName>
    </submittedName>
</protein>
<dbReference type="Gene3D" id="2.60.120.260">
    <property type="entry name" value="Galactose-binding domain-like"/>
    <property type="match status" value="3"/>
</dbReference>
<feature type="domain" description="Fucolectin tachylectin-4 pentraxin-1" evidence="8">
    <location>
        <begin position="31"/>
        <end position="170"/>
    </location>
</feature>
<organism evidence="9 10">
    <name type="scientific">Triplophysa tibetana</name>
    <dbReference type="NCBI Taxonomy" id="1572043"/>
    <lineage>
        <taxon>Eukaryota</taxon>
        <taxon>Metazoa</taxon>
        <taxon>Chordata</taxon>
        <taxon>Craniata</taxon>
        <taxon>Vertebrata</taxon>
        <taxon>Euteleostomi</taxon>
        <taxon>Actinopterygii</taxon>
        <taxon>Neopterygii</taxon>
        <taxon>Teleostei</taxon>
        <taxon>Ostariophysi</taxon>
        <taxon>Cypriniformes</taxon>
        <taxon>Nemacheilidae</taxon>
        <taxon>Triplophysa</taxon>
    </lineage>
</organism>
<dbReference type="InterPro" id="IPR006585">
    <property type="entry name" value="FTP1"/>
</dbReference>
<dbReference type="GO" id="GO:0042806">
    <property type="term" value="F:fucose binding"/>
    <property type="evidence" value="ECO:0007669"/>
    <property type="project" value="UniProtKB-ARBA"/>
</dbReference>
<dbReference type="SUPFAM" id="SSF49785">
    <property type="entry name" value="Galactose-binding domain-like"/>
    <property type="match status" value="3"/>
</dbReference>
<gene>
    <name evidence="9" type="ORF">E1301_Tti024057</name>
</gene>
<feature type="domain" description="Fucolectin tachylectin-4 pentraxin-1" evidence="8">
    <location>
        <begin position="171"/>
        <end position="304"/>
    </location>
</feature>
<evidence type="ECO:0000313" key="10">
    <source>
        <dbReference type="Proteomes" id="UP000324632"/>
    </source>
</evidence>
<sequence>MPYPVSTHFPVQRPLQKITQDRCKKHPQMIWENLALNGRTTQSSTYSTWAAQNAIDGERYGQSDSTHCTSTSYESNPWWRLDLLDIYEIKTVIITARSDGHLAEASGAEIRIGNLLENNGNNNPICAVTSDLVAGNTNTYSCGVMEGRYVNVVMTGHTTNLSLCEVEVYETENLALNGSATQSATHADWIAQRAIDGFRYDKAPYCSSGSNTNPWWRLDLLKVYNISKVIITAHKFDEVSGAEIRIGNSLENNGNNNLICAVTPNPLPGRTITYSCGVMVGRYVNLILPGRTGYLALCELEVYGTENLALRGTATQSSIRPAWFSQKAIDGLRYGPDPDTGSYCSATTSESNPWWSLDLLNNYDVNTVIITAHNSYLQAASEAEIRVGNSLENNGNNNTICAVTTGLLNGQTVSYSCHGMDGRYVNVVISGSTSQLTLCEVEVYGAVHRRKTFLRLKFSSSGDVAAESDEILHQLQSVLGSHISDFKLSWTQLPKKGEEQEEDGGEYTQFI</sequence>
<name>A0A5A9PSM6_9TELE</name>
<keyword evidence="10" id="KW-1185">Reference proteome</keyword>
<evidence type="ECO:0000256" key="5">
    <source>
        <dbReference type="ARBA" id="ARBA00022734"/>
    </source>
</evidence>
<evidence type="ECO:0000259" key="8">
    <source>
        <dbReference type="SMART" id="SM00607"/>
    </source>
</evidence>
<dbReference type="AlphaFoldDB" id="A0A5A9PSM6"/>
<proteinExistence type="inferred from homology"/>
<comment type="subunit">
    <text evidence="3">Homotrimer.</text>
</comment>
<evidence type="ECO:0000313" key="9">
    <source>
        <dbReference type="EMBL" id="KAA0723996.1"/>
    </source>
</evidence>
<comment type="similarity">
    <text evidence="2">Belongs to the fucolectin family.</text>
</comment>
<accession>A0A5A9PSM6</accession>
<evidence type="ECO:0000256" key="6">
    <source>
        <dbReference type="ARBA" id="ARBA00022837"/>
    </source>
</evidence>
<reference evidence="9 10" key="1">
    <citation type="journal article" date="2019" name="Mol. Ecol. Resour.">
        <title>Chromosome-level genome assembly of Triplophysa tibetana, a fish adapted to the harsh high-altitude environment of the Tibetan Plateau.</title>
        <authorList>
            <person name="Yang X."/>
            <person name="Liu H."/>
            <person name="Ma Z."/>
            <person name="Zou Y."/>
            <person name="Zou M."/>
            <person name="Mao Y."/>
            <person name="Li X."/>
            <person name="Wang H."/>
            <person name="Chen T."/>
            <person name="Wang W."/>
            <person name="Yang R."/>
        </authorList>
    </citation>
    <scope>NUCLEOTIDE SEQUENCE [LARGE SCALE GENOMIC DNA]</scope>
    <source>
        <strain evidence="9">TTIB1903HZAU</strain>
        <tissue evidence="9">Muscle</tissue>
    </source>
</reference>
<dbReference type="Proteomes" id="UP000324632">
    <property type="component" value="Chromosome 3"/>
</dbReference>
<evidence type="ECO:0000256" key="2">
    <source>
        <dbReference type="ARBA" id="ARBA00010147"/>
    </source>
</evidence>
<evidence type="ECO:0000256" key="3">
    <source>
        <dbReference type="ARBA" id="ARBA00011233"/>
    </source>
</evidence>
<evidence type="ECO:0000256" key="7">
    <source>
        <dbReference type="ARBA" id="ARBA00023157"/>
    </source>
</evidence>
<dbReference type="InterPro" id="IPR008979">
    <property type="entry name" value="Galactose-bd-like_sf"/>
</dbReference>
<dbReference type="PANTHER" id="PTHR45713">
    <property type="entry name" value="FTP DOMAIN-CONTAINING PROTEIN"/>
    <property type="match status" value="1"/>
</dbReference>
<dbReference type="GO" id="GO:0046872">
    <property type="term" value="F:metal ion binding"/>
    <property type="evidence" value="ECO:0007669"/>
    <property type="project" value="UniProtKB-KW"/>
</dbReference>
<dbReference type="GO" id="GO:0001868">
    <property type="term" value="P:regulation of complement activation, lectin pathway"/>
    <property type="evidence" value="ECO:0007669"/>
    <property type="project" value="UniProtKB-ARBA"/>
</dbReference>
<keyword evidence="7" id="KW-1015">Disulfide bond</keyword>
<keyword evidence="6" id="KW-0106">Calcium</keyword>
<evidence type="ECO:0000256" key="4">
    <source>
        <dbReference type="ARBA" id="ARBA00022723"/>
    </source>
</evidence>